<reference evidence="1 2" key="1">
    <citation type="submission" date="2019-03" db="EMBL/GenBank/DDBJ databases">
        <title>Single cell metagenomics reveals metabolic interactions within the superorganism composed of flagellate Streblomastix strix and complex community of Bacteroidetes bacteria on its surface.</title>
        <authorList>
            <person name="Treitli S.C."/>
            <person name="Kolisko M."/>
            <person name="Husnik F."/>
            <person name="Keeling P."/>
            <person name="Hampl V."/>
        </authorList>
    </citation>
    <scope>NUCLEOTIDE SEQUENCE [LARGE SCALE GENOMIC DNA]</scope>
    <source>
        <strain evidence="1">ST1C</strain>
    </source>
</reference>
<evidence type="ECO:0000313" key="1">
    <source>
        <dbReference type="EMBL" id="KAA6385390.1"/>
    </source>
</evidence>
<dbReference type="InterPro" id="IPR011050">
    <property type="entry name" value="Pectin_lyase_fold/virulence"/>
</dbReference>
<protein>
    <recommendedName>
        <fullName evidence="3">Right handed beta helix domain-containing protein</fullName>
    </recommendedName>
</protein>
<dbReference type="EMBL" id="SNRW01005286">
    <property type="protein sequence ID" value="KAA6385390.1"/>
    <property type="molecule type" value="Genomic_DNA"/>
</dbReference>
<comment type="caution">
    <text evidence="1">The sequence shown here is derived from an EMBL/GenBank/DDBJ whole genome shotgun (WGS) entry which is preliminary data.</text>
</comment>
<feature type="non-terminal residue" evidence="1">
    <location>
        <position position="1"/>
    </location>
</feature>
<dbReference type="Proteomes" id="UP000324800">
    <property type="component" value="Unassembled WGS sequence"/>
</dbReference>
<sequence>VVGPVVSIIVLTGPSLYTTGCGEGVGESFSSRIRELLPVLLTGPYCLADSLQNKWELQIQVVAQIITSVVIENEGEGKFAIAVESISTGDITVPNIEMGEWIGGFIRAYGGNSITLGDCLFNGGGTIIHNTAEKLEITSCEFIGDGINVTIESFVVVMKGYVNIVSSTFKKGLFKGDRNGCIVCCGTSTSCSIESCEFIENKFAVGSSAISVITETCLILTIKGSANKRTLFTGQNVKVPSSDIIYS</sequence>
<evidence type="ECO:0008006" key="3">
    <source>
        <dbReference type="Google" id="ProtNLM"/>
    </source>
</evidence>
<organism evidence="1 2">
    <name type="scientific">Streblomastix strix</name>
    <dbReference type="NCBI Taxonomy" id="222440"/>
    <lineage>
        <taxon>Eukaryota</taxon>
        <taxon>Metamonada</taxon>
        <taxon>Preaxostyla</taxon>
        <taxon>Oxymonadida</taxon>
        <taxon>Streblomastigidae</taxon>
        <taxon>Streblomastix</taxon>
    </lineage>
</organism>
<dbReference type="AlphaFoldDB" id="A0A5J4VSJ1"/>
<proteinExistence type="predicted"/>
<accession>A0A5J4VSJ1</accession>
<gene>
    <name evidence="1" type="ORF">EZS28_019082</name>
</gene>
<evidence type="ECO:0000313" key="2">
    <source>
        <dbReference type="Proteomes" id="UP000324800"/>
    </source>
</evidence>
<name>A0A5J4VSJ1_9EUKA</name>
<dbReference type="SUPFAM" id="SSF51126">
    <property type="entry name" value="Pectin lyase-like"/>
    <property type="match status" value="1"/>
</dbReference>